<dbReference type="PRINTS" id="PR00799">
    <property type="entry name" value="TRANSAMINASE"/>
</dbReference>
<keyword evidence="9" id="KW-1185">Reference proteome</keyword>
<dbReference type="InterPro" id="IPR000796">
    <property type="entry name" value="Asp_trans"/>
</dbReference>
<evidence type="ECO:0000256" key="1">
    <source>
        <dbReference type="ARBA" id="ARBA00001933"/>
    </source>
</evidence>
<dbReference type="SUPFAM" id="SSF53383">
    <property type="entry name" value="PLP-dependent transferases"/>
    <property type="match status" value="1"/>
</dbReference>
<dbReference type="EMBL" id="ANOH01000395">
    <property type="protein sequence ID" value="EMI52962.1"/>
    <property type="molecule type" value="Genomic_DNA"/>
</dbReference>
<dbReference type="PANTHER" id="PTHR11879">
    <property type="entry name" value="ASPARTATE AMINOTRANSFERASE"/>
    <property type="match status" value="1"/>
</dbReference>
<evidence type="ECO:0000313" key="9">
    <source>
        <dbReference type="Proteomes" id="UP000011885"/>
    </source>
</evidence>
<gene>
    <name evidence="8" type="ORF">RSSM_05590</name>
</gene>
<comment type="similarity">
    <text evidence="2">Belongs to the class-I pyridoxal-phosphate-dependent aminotransferase family.</text>
</comment>
<keyword evidence="6" id="KW-0663">Pyridoxal phosphate</keyword>
<dbReference type="GO" id="GO:0008483">
    <property type="term" value="F:transaminase activity"/>
    <property type="evidence" value="ECO:0007669"/>
    <property type="project" value="UniProtKB-KW"/>
</dbReference>
<dbReference type="GO" id="GO:0006520">
    <property type="term" value="P:amino acid metabolic process"/>
    <property type="evidence" value="ECO:0007669"/>
    <property type="project" value="InterPro"/>
</dbReference>
<dbReference type="Proteomes" id="UP000011885">
    <property type="component" value="Unassembled WGS sequence"/>
</dbReference>
<evidence type="ECO:0000256" key="6">
    <source>
        <dbReference type="ARBA" id="ARBA00022898"/>
    </source>
</evidence>
<dbReference type="PATRIC" id="fig|1263870.3.peg.5918"/>
<dbReference type="GO" id="GO:0030170">
    <property type="term" value="F:pyridoxal phosphate binding"/>
    <property type="evidence" value="ECO:0007669"/>
    <property type="project" value="InterPro"/>
</dbReference>
<protein>
    <submittedName>
        <fullName evidence="8">Aspartate transaminase</fullName>
    </submittedName>
</protein>
<evidence type="ECO:0000259" key="7">
    <source>
        <dbReference type="Pfam" id="PF00155"/>
    </source>
</evidence>
<dbReference type="GO" id="GO:0042802">
    <property type="term" value="F:identical protein binding"/>
    <property type="evidence" value="ECO:0007669"/>
    <property type="project" value="TreeGrafter"/>
</dbReference>
<dbReference type="OrthoDB" id="9766445at2"/>
<dbReference type="InterPro" id="IPR004839">
    <property type="entry name" value="Aminotransferase_I/II_large"/>
</dbReference>
<dbReference type="InterPro" id="IPR015421">
    <property type="entry name" value="PyrdxlP-dep_Trfase_major"/>
</dbReference>
<organism evidence="8 9">
    <name type="scientific">Rhodopirellula sallentina SM41</name>
    <dbReference type="NCBI Taxonomy" id="1263870"/>
    <lineage>
        <taxon>Bacteria</taxon>
        <taxon>Pseudomonadati</taxon>
        <taxon>Planctomycetota</taxon>
        <taxon>Planctomycetia</taxon>
        <taxon>Pirellulales</taxon>
        <taxon>Pirellulaceae</taxon>
        <taxon>Rhodopirellula</taxon>
    </lineage>
</organism>
<dbReference type="Pfam" id="PF00155">
    <property type="entry name" value="Aminotran_1_2"/>
    <property type="match status" value="1"/>
</dbReference>
<evidence type="ECO:0000256" key="3">
    <source>
        <dbReference type="ARBA" id="ARBA00011738"/>
    </source>
</evidence>
<dbReference type="FunFam" id="3.40.640.10:FF:000066">
    <property type="entry name" value="Aspartate aminotransferase"/>
    <property type="match status" value="1"/>
</dbReference>
<comment type="cofactor">
    <cofactor evidence="1">
        <name>pyridoxal 5'-phosphate</name>
        <dbReference type="ChEBI" id="CHEBI:597326"/>
    </cofactor>
</comment>
<comment type="subunit">
    <text evidence="3">Homodimer.</text>
</comment>
<name>M5TUU1_9BACT</name>
<dbReference type="AlphaFoldDB" id="M5TUU1"/>
<dbReference type="InterPro" id="IPR015422">
    <property type="entry name" value="PyrdxlP-dep_Trfase_small"/>
</dbReference>
<dbReference type="Gene3D" id="3.90.1150.10">
    <property type="entry name" value="Aspartate Aminotransferase, domain 1"/>
    <property type="match status" value="1"/>
</dbReference>
<evidence type="ECO:0000256" key="4">
    <source>
        <dbReference type="ARBA" id="ARBA00022576"/>
    </source>
</evidence>
<reference evidence="8 9" key="1">
    <citation type="journal article" date="2013" name="Mar. Genomics">
        <title>Expression of sulfatases in Rhodopirellula baltica and the diversity of sulfatases in the genus Rhodopirellula.</title>
        <authorList>
            <person name="Wegner C.E."/>
            <person name="Richter-Heitmann T."/>
            <person name="Klindworth A."/>
            <person name="Klockow C."/>
            <person name="Richter M."/>
            <person name="Achstetter T."/>
            <person name="Glockner F.O."/>
            <person name="Harder J."/>
        </authorList>
    </citation>
    <scope>NUCLEOTIDE SEQUENCE [LARGE SCALE GENOMIC DNA]</scope>
    <source>
        <strain evidence="8 9">SM41</strain>
    </source>
</reference>
<dbReference type="Gene3D" id="3.40.640.10">
    <property type="entry name" value="Type I PLP-dependent aspartate aminotransferase-like (Major domain)"/>
    <property type="match status" value="1"/>
</dbReference>
<evidence type="ECO:0000256" key="2">
    <source>
        <dbReference type="ARBA" id="ARBA00007441"/>
    </source>
</evidence>
<sequence length="407" mass="43944">MTATESATAAPHRFDSIPLAPPDAILGLTEAFAADTRSEKMNLSVGVYKDASGVTPILKCVKEAEKQLIESEKTKGYLPINGQPDYRSQVQQLVFGDRVESDRIAMVQAPGGTGALRVAGEFLARQCSPTRVFLPSPTWANHNAIMQSAGAPVESYTYLADDRRSLNFEGMLSDLRDKTRPGDAVLLHACCHNPTGVDPTAEQWQEIARVISSQGLIPVLDFAYQGFGDGLEADAVGLHTVLDKCAEAIVCSSYSKNFGLYSERVGAIGLVASNPAAASASLSQLKVLVRSNYSNPPRHGAAIVATILADQELTRLWKTELDEMRIRITQLREKFVEGMAKQAGAPDFSFLLKQKGMFSYSGLTAMQADELRTKYGVYVVGSGRINVAGMDEDRMDWLCGAVAGVLS</sequence>
<dbReference type="RefSeq" id="WP_008686605.1">
    <property type="nucleotide sequence ID" value="NZ_ANOH01000395.1"/>
</dbReference>
<dbReference type="PANTHER" id="PTHR11879:SF22">
    <property type="entry name" value="ASPARTATE AMINOTRANSFERASE, MITOCHONDRIAL"/>
    <property type="match status" value="1"/>
</dbReference>
<accession>M5TUU1</accession>
<evidence type="ECO:0000256" key="5">
    <source>
        <dbReference type="ARBA" id="ARBA00022679"/>
    </source>
</evidence>
<evidence type="ECO:0000313" key="8">
    <source>
        <dbReference type="EMBL" id="EMI52962.1"/>
    </source>
</evidence>
<keyword evidence="5" id="KW-0808">Transferase</keyword>
<comment type="caution">
    <text evidence="8">The sequence shown here is derived from an EMBL/GenBank/DDBJ whole genome shotgun (WGS) entry which is preliminary data.</text>
</comment>
<dbReference type="InterPro" id="IPR015424">
    <property type="entry name" value="PyrdxlP-dep_Trfase"/>
</dbReference>
<feature type="domain" description="Aminotransferase class I/classII large" evidence="7">
    <location>
        <begin position="39"/>
        <end position="401"/>
    </location>
</feature>
<dbReference type="NCBIfam" id="NF006719">
    <property type="entry name" value="PRK09257.1"/>
    <property type="match status" value="1"/>
</dbReference>
<keyword evidence="4" id="KW-0032">Aminotransferase</keyword>
<dbReference type="CDD" id="cd00609">
    <property type="entry name" value="AAT_like"/>
    <property type="match status" value="1"/>
</dbReference>
<proteinExistence type="inferred from homology"/>